<comment type="caution">
    <text evidence="1">The sequence shown here is derived from an EMBL/GenBank/DDBJ whole genome shotgun (WGS) entry which is preliminary data.</text>
</comment>
<gene>
    <name evidence="1" type="ORF">Salat_2747300</name>
</gene>
<name>A0AAE1XK29_9LAMI</name>
<evidence type="ECO:0000313" key="1">
    <source>
        <dbReference type="EMBL" id="KAK4413347.1"/>
    </source>
</evidence>
<dbReference type="Gene3D" id="2.40.70.10">
    <property type="entry name" value="Acid Proteases"/>
    <property type="match status" value="1"/>
</dbReference>
<accession>A0AAE1XK29</accession>
<dbReference type="AlphaFoldDB" id="A0AAE1XK29"/>
<dbReference type="CDD" id="cd00303">
    <property type="entry name" value="retropepsin_like"/>
    <property type="match status" value="1"/>
</dbReference>
<sequence>MEVLDEDESMLHKEVEDEECQQQGMATEEDDCSNFHILVNAITGVHNFNTMRVTGCCKGKAINILIDTGSTHNFVDFQVARRLGCKLDATDPFPVAVTNGSRVYSTHTCKSFNWRMQGVDFVAEMMTLPLGGCDVVLGVQRLVTLGNINWNFRELKMEFHMNGRNISLKGKQPAAAKLVDIKGLRRILQKSGQMVPCCFHYKDRQQKEQGRLDTLLTEYADLFEEPKALPPRRGHDHGIIL</sequence>
<dbReference type="SUPFAM" id="SSF50630">
    <property type="entry name" value="Acid proteases"/>
    <property type="match status" value="1"/>
</dbReference>
<dbReference type="EMBL" id="JACGWO010000012">
    <property type="protein sequence ID" value="KAK4413347.1"/>
    <property type="molecule type" value="Genomic_DNA"/>
</dbReference>
<keyword evidence="2" id="KW-1185">Reference proteome</keyword>
<dbReference type="InterPro" id="IPR021109">
    <property type="entry name" value="Peptidase_aspartic_dom_sf"/>
</dbReference>
<dbReference type="Pfam" id="PF08284">
    <property type="entry name" value="RVP_2"/>
    <property type="match status" value="1"/>
</dbReference>
<protein>
    <submittedName>
        <fullName evidence="1">Uncharacterized protein</fullName>
    </submittedName>
</protein>
<organism evidence="1 2">
    <name type="scientific">Sesamum alatum</name>
    <dbReference type="NCBI Taxonomy" id="300844"/>
    <lineage>
        <taxon>Eukaryota</taxon>
        <taxon>Viridiplantae</taxon>
        <taxon>Streptophyta</taxon>
        <taxon>Embryophyta</taxon>
        <taxon>Tracheophyta</taxon>
        <taxon>Spermatophyta</taxon>
        <taxon>Magnoliopsida</taxon>
        <taxon>eudicotyledons</taxon>
        <taxon>Gunneridae</taxon>
        <taxon>Pentapetalae</taxon>
        <taxon>asterids</taxon>
        <taxon>lamiids</taxon>
        <taxon>Lamiales</taxon>
        <taxon>Pedaliaceae</taxon>
        <taxon>Sesamum</taxon>
    </lineage>
</organism>
<reference evidence="1" key="2">
    <citation type="journal article" date="2024" name="Plant">
        <title>Genomic evolution and insights into agronomic trait innovations of Sesamum species.</title>
        <authorList>
            <person name="Miao H."/>
            <person name="Wang L."/>
            <person name="Qu L."/>
            <person name="Liu H."/>
            <person name="Sun Y."/>
            <person name="Le M."/>
            <person name="Wang Q."/>
            <person name="Wei S."/>
            <person name="Zheng Y."/>
            <person name="Lin W."/>
            <person name="Duan Y."/>
            <person name="Cao H."/>
            <person name="Xiong S."/>
            <person name="Wang X."/>
            <person name="Wei L."/>
            <person name="Li C."/>
            <person name="Ma Q."/>
            <person name="Ju M."/>
            <person name="Zhao R."/>
            <person name="Li G."/>
            <person name="Mu C."/>
            <person name="Tian Q."/>
            <person name="Mei H."/>
            <person name="Zhang T."/>
            <person name="Gao T."/>
            <person name="Zhang H."/>
        </authorList>
    </citation>
    <scope>NUCLEOTIDE SEQUENCE</scope>
    <source>
        <strain evidence="1">3651</strain>
    </source>
</reference>
<evidence type="ECO:0000313" key="2">
    <source>
        <dbReference type="Proteomes" id="UP001293254"/>
    </source>
</evidence>
<dbReference type="Proteomes" id="UP001293254">
    <property type="component" value="Unassembled WGS sequence"/>
</dbReference>
<reference evidence="1" key="1">
    <citation type="submission" date="2020-06" db="EMBL/GenBank/DDBJ databases">
        <authorList>
            <person name="Li T."/>
            <person name="Hu X."/>
            <person name="Zhang T."/>
            <person name="Song X."/>
            <person name="Zhang H."/>
            <person name="Dai N."/>
            <person name="Sheng W."/>
            <person name="Hou X."/>
            <person name="Wei L."/>
        </authorList>
    </citation>
    <scope>NUCLEOTIDE SEQUENCE</scope>
    <source>
        <strain evidence="1">3651</strain>
        <tissue evidence="1">Leaf</tissue>
    </source>
</reference>
<proteinExistence type="predicted"/>